<comment type="similarity">
    <text evidence="1">Belongs to the iron/manganese superoxide dismutase family.</text>
</comment>
<organism evidence="6 7">
    <name type="scientific">Acidithiobacillus caldus (strain ATCC 51756 / DSM 8584 / KU)</name>
    <dbReference type="NCBI Taxonomy" id="637389"/>
    <lineage>
        <taxon>Bacteria</taxon>
        <taxon>Pseudomonadati</taxon>
        <taxon>Pseudomonadota</taxon>
        <taxon>Acidithiobacillia</taxon>
        <taxon>Acidithiobacillales</taxon>
        <taxon>Acidithiobacillaceae</taxon>
        <taxon>Acidithiobacillus</taxon>
    </lineage>
</organism>
<dbReference type="HOGENOM" id="CLU_031625_2_2_6"/>
<dbReference type="EMBL" id="CP005986">
    <property type="protein sequence ID" value="AIA54866.1"/>
    <property type="molecule type" value="Genomic_DNA"/>
</dbReference>
<dbReference type="GO" id="GO:0046872">
    <property type="term" value="F:metal ion binding"/>
    <property type="evidence" value="ECO:0007669"/>
    <property type="project" value="UniProtKB-KW"/>
</dbReference>
<dbReference type="KEGG" id="acz:Acaty_c0993"/>
<dbReference type="InterPro" id="IPR036314">
    <property type="entry name" value="SOD_C_sf"/>
</dbReference>
<dbReference type="GO" id="GO:0004784">
    <property type="term" value="F:superoxide dismutase activity"/>
    <property type="evidence" value="ECO:0007669"/>
    <property type="project" value="UniProtKB-EC"/>
</dbReference>
<dbReference type="Proteomes" id="UP000005522">
    <property type="component" value="Chromosome"/>
</dbReference>
<keyword evidence="4 6" id="KW-0560">Oxidoreductase</keyword>
<evidence type="ECO:0000256" key="3">
    <source>
        <dbReference type="ARBA" id="ARBA00022723"/>
    </source>
</evidence>
<evidence type="ECO:0000259" key="5">
    <source>
        <dbReference type="Pfam" id="PF02777"/>
    </source>
</evidence>
<name>A0A059ZXZ4_ACICK</name>
<dbReference type="SUPFAM" id="SSF46609">
    <property type="entry name" value="Fe,Mn superoxide dismutase (SOD), N-terminal domain"/>
    <property type="match status" value="1"/>
</dbReference>
<proteinExistence type="inferred from homology"/>
<dbReference type="InterPro" id="IPR036324">
    <property type="entry name" value="Mn/Fe_SOD_N_sf"/>
</dbReference>
<dbReference type="SUPFAM" id="SSF54719">
    <property type="entry name" value="Fe,Mn superoxide dismutase (SOD), C-terminal domain"/>
    <property type="match status" value="1"/>
</dbReference>
<evidence type="ECO:0000256" key="4">
    <source>
        <dbReference type="ARBA" id="ARBA00023002"/>
    </source>
</evidence>
<dbReference type="PANTHER" id="PTHR11404">
    <property type="entry name" value="SUPEROXIDE DISMUTASE 2"/>
    <property type="match status" value="1"/>
</dbReference>
<keyword evidence="3" id="KW-0479">Metal-binding</keyword>
<accession>A0A059ZXZ4</accession>
<evidence type="ECO:0000256" key="2">
    <source>
        <dbReference type="ARBA" id="ARBA00012682"/>
    </source>
</evidence>
<dbReference type="RefSeq" id="WP_004871436.1">
    <property type="nucleotide sequence ID" value="NZ_CP005986.1"/>
</dbReference>
<dbReference type="PANTHER" id="PTHR11404:SF6">
    <property type="entry name" value="SUPEROXIDE DISMUTASE [MN], MITOCHONDRIAL"/>
    <property type="match status" value="1"/>
</dbReference>
<protein>
    <recommendedName>
        <fullName evidence="2">superoxide dismutase</fullName>
        <ecNumber evidence="2">1.15.1.1</ecNumber>
    </recommendedName>
</protein>
<dbReference type="AlphaFoldDB" id="A0A059ZXZ4"/>
<dbReference type="eggNOG" id="COG0605">
    <property type="taxonomic scope" value="Bacteria"/>
</dbReference>
<sequence length="205" mass="23313">MSEYTVREELKPSGLDGISDDQINDHWGLYKGYVTQSNALHKELEEMRAAGKTGTLAYADRRRRFGFEYNGMVLHEYYFAQLKPGTTMDQAPHFKAAVAEQFGSADAWHEDLMSAAKSRAIGWAICYYDGTTGQINNHFIQLHEDGNIGGFVPLVVVDVWEHAYMVDWKALGRPDYLASLHKNINWPVVEARYQAAKSGQIFKRF</sequence>
<evidence type="ECO:0000313" key="7">
    <source>
        <dbReference type="Proteomes" id="UP000005522"/>
    </source>
</evidence>
<dbReference type="Gene3D" id="3.55.40.20">
    <property type="entry name" value="Iron/manganese superoxide dismutase, C-terminal domain"/>
    <property type="match status" value="1"/>
</dbReference>
<evidence type="ECO:0000313" key="6">
    <source>
        <dbReference type="EMBL" id="AIA54866.1"/>
    </source>
</evidence>
<reference evidence="6 7" key="1">
    <citation type="journal article" date="2009" name="J. Bacteriol.">
        <title>Draft genome sequence of the extremely acidophilic bacterium Acidithiobacillus caldus ATCC 51756 reveals metabolic versatility in the genus Acidithiobacillus.</title>
        <authorList>
            <person name="Valdes J."/>
            <person name="Quatrini R."/>
            <person name="Hallberg K."/>
            <person name="Dopson M."/>
            <person name="Valenzuela P.D."/>
            <person name="Holmes D.S."/>
        </authorList>
    </citation>
    <scope>NUCLEOTIDE SEQUENCE [LARGE SCALE GENOMIC DNA]</scope>
    <source>
        <strain evidence="7">ATCC 51756 / DSM 8584 / KU</strain>
    </source>
</reference>
<dbReference type="Pfam" id="PF02777">
    <property type="entry name" value="Sod_Fe_C"/>
    <property type="match status" value="1"/>
</dbReference>
<gene>
    <name evidence="6" type="ORF">Acaty_c0993</name>
</gene>
<dbReference type="InterPro" id="IPR019832">
    <property type="entry name" value="Mn/Fe_SOD_C"/>
</dbReference>
<dbReference type="EC" id="1.15.1.1" evidence="2"/>
<evidence type="ECO:0000256" key="1">
    <source>
        <dbReference type="ARBA" id="ARBA00008714"/>
    </source>
</evidence>
<feature type="domain" description="Manganese/iron superoxide dismutase C-terminal" evidence="5">
    <location>
        <begin position="93"/>
        <end position="192"/>
    </location>
</feature>
<dbReference type="GeneID" id="92931017"/>
<dbReference type="InterPro" id="IPR050265">
    <property type="entry name" value="Fe/Mn_Superoxide_Dismutase"/>
</dbReference>